<feature type="signal peptide" evidence="4">
    <location>
        <begin position="1"/>
        <end position="25"/>
    </location>
</feature>
<name>A1JTN1_YERE8</name>
<evidence type="ECO:0000313" key="6">
    <source>
        <dbReference type="Proteomes" id="UP000000642"/>
    </source>
</evidence>
<dbReference type="Pfam" id="PF16970">
    <property type="entry name" value="FimA"/>
    <property type="match status" value="1"/>
</dbReference>
<dbReference type="KEGG" id="yen:YE2695"/>
<protein>
    <submittedName>
        <fullName evidence="5">Frimbrial protein</fullName>
    </submittedName>
</protein>
<reference evidence="5 6" key="1">
    <citation type="journal article" date="2006" name="PLoS Genet.">
        <title>The complete genome sequence and comparative genome analysis of the high pathogenicity Yersinia enterocolitica strain 8081.</title>
        <authorList>
            <person name="Thomson N.R."/>
            <person name="Howard S."/>
            <person name="Wren B.W."/>
            <person name="Holden M.T.G."/>
            <person name="Crossman L."/>
            <person name="Challis G.L."/>
            <person name="Churcher C."/>
            <person name="Mungall K."/>
            <person name="Brooks K."/>
            <person name="Chillingworth T."/>
            <person name="Feltwell T."/>
            <person name="Abdellah Z."/>
            <person name="Hauser H."/>
            <person name="Jagels K."/>
            <person name="Maddison M."/>
            <person name="Moule S."/>
            <person name="Sanders M."/>
            <person name="Whitehead S."/>
            <person name="Quail M.A."/>
            <person name="Dougan G."/>
            <person name="Parkhill J."/>
            <person name="Prentice M.B."/>
        </authorList>
    </citation>
    <scope>NUCLEOTIDE SEQUENCE [LARGE SCALE GENOMIC DNA]</scope>
    <source>
        <strain evidence="6">NCTC 13174 / 8081</strain>
    </source>
</reference>
<proteinExistence type="inferred from homology"/>
<keyword evidence="3" id="KW-0281">Fimbrium</keyword>
<feature type="chain" id="PRO_5002635390" evidence="4">
    <location>
        <begin position="26"/>
        <end position="186"/>
    </location>
</feature>
<dbReference type="PANTHER" id="PTHR33420:SF10">
    <property type="entry name" value="FIMBRIAE MAJOR SUBUNIT"/>
    <property type="match status" value="1"/>
</dbReference>
<dbReference type="InterPro" id="IPR039458">
    <property type="entry name" value="FimA-like"/>
</dbReference>
<sequence>MKVMRKVNLAVCALALAVSSTTAFAASNGTVTFNGLLQDDTCQIETGTENVLVTLPTLSTSVLAKSGDQEGSTNFTISVVDCPVAVTKVSAHFNAINSDGVNPTTGNLTNSTTGGATGAEVRLYNLDSTSSQIRVGDTGAAFDVTPGTGADPKGTTTLSYAGGYYATAATTPGIVTAKVQYVLSYN</sequence>
<dbReference type="AlphaFoldDB" id="A1JTN1"/>
<dbReference type="PATRIC" id="fig|393305.7.peg.2862"/>
<evidence type="ECO:0000256" key="4">
    <source>
        <dbReference type="SAM" id="SignalP"/>
    </source>
</evidence>
<accession>A1JTN1</accession>
<comment type="subcellular location">
    <subcellularLocation>
        <location evidence="1">Fimbrium</location>
    </subcellularLocation>
</comment>
<dbReference type="InterPro" id="IPR008966">
    <property type="entry name" value="Adhesion_dom_sf"/>
</dbReference>
<evidence type="ECO:0000256" key="3">
    <source>
        <dbReference type="ARBA" id="ARBA00023263"/>
    </source>
</evidence>
<evidence type="ECO:0000256" key="1">
    <source>
        <dbReference type="ARBA" id="ARBA00004561"/>
    </source>
</evidence>
<dbReference type="OrthoDB" id="6466381at2"/>
<dbReference type="eggNOG" id="COG3539">
    <property type="taxonomic scope" value="Bacteria"/>
</dbReference>
<dbReference type="PANTHER" id="PTHR33420">
    <property type="entry name" value="FIMBRIAL SUBUNIT ELFA-RELATED"/>
    <property type="match status" value="1"/>
</dbReference>
<dbReference type="EMBL" id="AM286415">
    <property type="protein sequence ID" value="CAL12728.1"/>
    <property type="molecule type" value="Genomic_DNA"/>
</dbReference>
<comment type="similarity">
    <text evidence="2">Belongs to the fimbrial protein family.</text>
</comment>
<dbReference type="InterPro" id="IPR050263">
    <property type="entry name" value="Bact_Fimbrial_Adh_Pro"/>
</dbReference>
<dbReference type="HOGENOM" id="CLU_088965_2_4_6"/>
<dbReference type="Proteomes" id="UP000000642">
    <property type="component" value="Chromosome"/>
</dbReference>
<organism evidence="5 6">
    <name type="scientific">Yersinia enterocolitica serotype O:8 / biotype 1B (strain NCTC 13174 / 8081)</name>
    <dbReference type="NCBI Taxonomy" id="393305"/>
    <lineage>
        <taxon>Bacteria</taxon>
        <taxon>Pseudomonadati</taxon>
        <taxon>Pseudomonadota</taxon>
        <taxon>Gammaproteobacteria</taxon>
        <taxon>Enterobacterales</taxon>
        <taxon>Yersiniaceae</taxon>
        <taxon>Yersinia</taxon>
    </lineage>
</organism>
<keyword evidence="4" id="KW-0732">Signal</keyword>
<dbReference type="InterPro" id="IPR036937">
    <property type="entry name" value="Adhesion_dom_fimbrial_sf"/>
</dbReference>
<evidence type="ECO:0000313" key="5">
    <source>
        <dbReference type="EMBL" id="CAL12728.1"/>
    </source>
</evidence>
<gene>
    <name evidence="5" type="ordered locus">YE2695</name>
</gene>
<dbReference type="SUPFAM" id="SSF49401">
    <property type="entry name" value="Bacterial adhesins"/>
    <property type="match status" value="1"/>
</dbReference>
<evidence type="ECO:0000256" key="2">
    <source>
        <dbReference type="ARBA" id="ARBA00006671"/>
    </source>
</evidence>
<dbReference type="GO" id="GO:0009289">
    <property type="term" value="C:pilus"/>
    <property type="evidence" value="ECO:0007669"/>
    <property type="project" value="UniProtKB-SubCell"/>
</dbReference>
<dbReference type="GO" id="GO:0043709">
    <property type="term" value="P:cell adhesion involved in single-species biofilm formation"/>
    <property type="evidence" value="ECO:0007669"/>
    <property type="project" value="TreeGrafter"/>
</dbReference>
<dbReference type="Gene3D" id="2.60.40.1090">
    <property type="entry name" value="Fimbrial-type adhesion domain"/>
    <property type="match status" value="1"/>
</dbReference>